<dbReference type="AlphaFoldDB" id="A0A7C0U634"/>
<accession>A0A7C0U634</accession>
<name>A0A7C0U634_9BACT</name>
<organism evidence="2">
    <name type="scientific">Thermosulfidibacter takaii</name>
    <dbReference type="NCBI Taxonomy" id="412593"/>
    <lineage>
        <taxon>Bacteria</taxon>
        <taxon>Pseudomonadati</taxon>
        <taxon>Thermosulfidibacterota</taxon>
        <taxon>Thermosulfidibacteria</taxon>
        <taxon>Thermosulfidibacterales</taxon>
        <taxon>Thermosulfidibacteraceae</taxon>
    </lineage>
</organism>
<reference evidence="2" key="1">
    <citation type="journal article" date="2020" name="mSystems">
        <title>Genome- and Community-Level Interaction Insights into Carbon Utilization and Element Cycling Functions of Hydrothermarchaeota in Hydrothermal Sediment.</title>
        <authorList>
            <person name="Zhou Z."/>
            <person name="Liu Y."/>
            <person name="Xu W."/>
            <person name="Pan J."/>
            <person name="Luo Z.H."/>
            <person name="Li M."/>
        </authorList>
    </citation>
    <scope>NUCLEOTIDE SEQUENCE [LARGE SCALE GENOMIC DNA]</scope>
    <source>
        <strain evidence="2">HyVt-115</strain>
    </source>
</reference>
<dbReference type="EMBL" id="DQWS01000100">
    <property type="protein sequence ID" value="HDD52947.1"/>
    <property type="molecule type" value="Genomic_DNA"/>
</dbReference>
<dbReference type="Proteomes" id="UP000885690">
    <property type="component" value="Unassembled WGS sequence"/>
</dbReference>
<evidence type="ECO:0000256" key="1">
    <source>
        <dbReference type="SAM" id="MobiDB-lite"/>
    </source>
</evidence>
<gene>
    <name evidence="2" type="ORF">ENF32_02615</name>
</gene>
<proteinExistence type="predicted"/>
<protein>
    <recommendedName>
        <fullName evidence="3">Head decoration protein</fullName>
    </recommendedName>
</protein>
<sequence>MAFDAVLGTQQFTEKQVAAGGHGPFGIAWPVKADQGVLEAGTVVAVDENNKLVPYGETSKEIGTGDGSNKDFSGSLDAKPLQPGTVVVTDGTQTLCDDGCGRLYGDGSGTVNYETAKVNASFTAAPDNGATVSASAKRRLFGVLANKVDTTKETVAVVYRHGTVNKAALLVDGAAIDDADVARLVEIGIYSI</sequence>
<comment type="caution">
    <text evidence="2">The sequence shown here is derived from an EMBL/GenBank/DDBJ whole genome shotgun (WGS) entry which is preliminary data.</text>
</comment>
<evidence type="ECO:0008006" key="3">
    <source>
        <dbReference type="Google" id="ProtNLM"/>
    </source>
</evidence>
<evidence type="ECO:0000313" key="2">
    <source>
        <dbReference type="EMBL" id="HDD52947.1"/>
    </source>
</evidence>
<feature type="region of interest" description="Disordered" evidence="1">
    <location>
        <begin position="57"/>
        <end position="76"/>
    </location>
</feature>